<feature type="repeat" description="ANK" evidence="3">
    <location>
        <begin position="16"/>
        <end position="48"/>
    </location>
</feature>
<reference evidence="4 5" key="2">
    <citation type="submission" date="2018-11" db="EMBL/GenBank/DDBJ databases">
        <authorList>
            <consortium name="Pathogen Informatics"/>
        </authorList>
    </citation>
    <scope>NUCLEOTIDE SEQUENCE [LARGE SCALE GENOMIC DNA]</scope>
</reference>
<evidence type="ECO:0000313" key="6">
    <source>
        <dbReference type="WBParaSite" id="SBAD_0000822701-mRNA-1"/>
    </source>
</evidence>
<dbReference type="EMBL" id="UZAM01011090">
    <property type="protein sequence ID" value="VDP14761.1"/>
    <property type="molecule type" value="Genomic_DNA"/>
</dbReference>
<dbReference type="Proteomes" id="UP000270296">
    <property type="component" value="Unassembled WGS sequence"/>
</dbReference>
<keyword evidence="1" id="KW-0677">Repeat</keyword>
<evidence type="ECO:0000256" key="1">
    <source>
        <dbReference type="ARBA" id="ARBA00022737"/>
    </source>
</evidence>
<evidence type="ECO:0000256" key="2">
    <source>
        <dbReference type="ARBA" id="ARBA00023043"/>
    </source>
</evidence>
<gene>
    <name evidence="4" type="ORF">SBAD_LOCUS7932</name>
</gene>
<reference evidence="6" key="1">
    <citation type="submission" date="2016-06" db="UniProtKB">
        <authorList>
            <consortium name="WormBaseParasite"/>
        </authorList>
    </citation>
    <scope>IDENTIFICATION</scope>
</reference>
<dbReference type="OrthoDB" id="10258888at2759"/>
<keyword evidence="5" id="KW-1185">Reference proteome</keyword>
<evidence type="ECO:0000313" key="4">
    <source>
        <dbReference type="EMBL" id="VDP14761.1"/>
    </source>
</evidence>
<proteinExistence type="predicted"/>
<dbReference type="InterPro" id="IPR036770">
    <property type="entry name" value="Ankyrin_rpt-contain_sf"/>
</dbReference>
<evidence type="ECO:0000256" key="3">
    <source>
        <dbReference type="PROSITE-ProRule" id="PRU00023"/>
    </source>
</evidence>
<organism evidence="6">
    <name type="scientific">Soboliphyme baturini</name>
    <dbReference type="NCBI Taxonomy" id="241478"/>
    <lineage>
        <taxon>Eukaryota</taxon>
        <taxon>Metazoa</taxon>
        <taxon>Ecdysozoa</taxon>
        <taxon>Nematoda</taxon>
        <taxon>Enoplea</taxon>
        <taxon>Dorylaimia</taxon>
        <taxon>Dioctophymatida</taxon>
        <taxon>Dioctophymatoidea</taxon>
        <taxon>Soboliphymatidae</taxon>
        <taxon>Soboliphyme</taxon>
    </lineage>
</organism>
<dbReference type="SUPFAM" id="SSF48403">
    <property type="entry name" value="Ankyrin repeat"/>
    <property type="match status" value="1"/>
</dbReference>
<dbReference type="WBParaSite" id="SBAD_0000822701-mRNA-1">
    <property type="protein sequence ID" value="SBAD_0000822701-mRNA-1"/>
    <property type="gene ID" value="SBAD_0000822701"/>
</dbReference>
<keyword evidence="2 3" id="KW-0040">ANK repeat</keyword>
<sequence>MLNKTVELNVDCQDSVGCTPLFYAVELGHLSCVKILLDSGASPNLQDKNLRTAAHHGACKGQLKCLMLLRKYGVSFDMENSIGELVLHEAVRSGSTELVDWLLHTYDNVNVYNRSGRSALHIAVKQVKMPISTTDSDVQTDSPAFEHVSIDATLDEDPHKTFRLENCKDQSNQTVATENKDEEVSCNLTKDDGNDMGLVEEERSLEAREAILEAEEKENFDERSKGELALSASSVSVEKPVSHEELVQNSEDLRNLIDRFYPKEQHQAINESLINEIYVSQCLSAEKQFSEENEGLSTSEADVDEFGLRRRTRKLRFKEPVIETLEFTRNDDIESHTSAELFNLKHLQIQYGNVQESTLVRQISDEFFKSIQKSKPASFKIRTFREWENFLYSK</sequence>
<name>A0A183IWD5_9BILA</name>
<accession>A0A183IWD5</accession>
<evidence type="ECO:0000313" key="5">
    <source>
        <dbReference type="Proteomes" id="UP000270296"/>
    </source>
</evidence>
<dbReference type="SMART" id="SM00248">
    <property type="entry name" value="ANK"/>
    <property type="match status" value="3"/>
</dbReference>
<dbReference type="PANTHER" id="PTHR24198:SF165">
    <property type="entry name" value="ANKYRIN REPEAT-CONTAINING PROTEIN-RELATED"/>
    <property type="match status" value="1"/>
</dbReference>
<dbReference type="Gene3D" id="1.25.40.20">
    <property type="entry name" value="Ankyrin repeat-containing domain"/>
    <property type="match status" value="1"/>
</dbReference>
<feature type="repeat" description="ANK" evidence="3">
    <location>
        <begin position="82"/>
        <end position="114"/>
    </location>
</feature>
<dbReference type="InterPro" id="IPR002110">
    <property type="entry name" value="Ankyrin_rpt"/>
</dbReference>
<dbReference type="Pfam" id="PF12796">
    <property type="entry name" value="Ank_2"/>
    <property type="match status" value="1"/>
</dbReference>
<dbReference type="Pfam" id="PF00023">
    <property type="entry name" value="Ank"/>
    <property type="match status" value="1"/>
</dbReference>
<dbReference type="AlphaFoldDB" id="A0A183IWD5"/>
<protein>
    <submittedName>
        <fullName evidence="6">ANK_REP_REGION domain-containing protein</fullName>
    </submittedName>
</protein>
<dbReference type="PANTHER" id="PTHR24198">
    <property type="entry name" value="ANKYRIN REPEAT AND PROTEIN KINASE DOMAIN-CONTAINING PROTEIN"/>
    <property type="match status" value="1"/>
</dbReference>
<dbReference type="PROSITE" id="PS50088">
    <property type="entry name" value="ANK_REPEAT"/>
    <property type="match status" value="2"/>
</dbReference>
<dbReference type="PROSITE" id="PS50297">
    <property type="entry name" value="ANK_REP_REGION"/>
    <property type="match status" value="1"/>
</dbReference>